<reference evidence="1" key="1">
    <citation type="journal article" date="2014" name="Nat. Commun.">
        <title>The tobacco genome sequence and its comparison with those of tomato and potato.</title>
        <authorList>
            <person name="Sierro N."/>
            <person name="Battey J.N."/>
            <person name="Ouadi S."/>
            <person name="Bakaher N."/>
            <person name="Bovet L."/>
            <person name="Willig A."/>
            <person name="Goepfert S."/>
            <person name="Peitsch M.C."/>
            <person name="Ivanov N.V."/>
        </authorList>
    </citation>
    <scope>NUCLEOTIDE SEQUENCE [LARGE SCALE GENOMIC DNA]</scope>
</reference>
<accession>A0AC58TFZ3</accession>
<protein>
    <submittedName>
        <fullName evidence="2">Uncharacterized protein LOC142174235</fullName>
    </submittedName>
</protein>
<organism evidence="1 2">
    <name type="scientific">Nicotiana tabacum</name>
    <name type="common">Common tobacco</name>
    <dbReference type="NCBI Taxonomy" id="4097"/>
    <lineage>
        <taxon>Eukaryota</taxon>
        <taxon>Viridiplantae</taxon>
        <taxon>Streptophyta</taxon>
        <taxon>Embryophyta</taxon>
        <taxon>Tracheophyta</taxon>
        <taxon>Spermatophyta</taxon>
        <taxon>Magnoliopsida</taxon>
        <taxon>eudicotyledons</taxon>
        <taxon>Gunneridae</taxon>
        <taxon>Pentapetalae</taxon>
        <taxon>asterids</taxon>
        <taxon>lamiids</taxon>
        <taxon>Solanales</taxon>
        <taxon>Solanaceae</taxon>
        <taxon>Nicotianoideae</taxon>
        <taxon>Nicotianeae</taxon>
        <taxon>Nicotiana</taxon>
    </lineage>
</organism>
<name>A0AC58TFZ3_TOBAC</name>
<sequence>MLDKAKQMQWISGFDVGRKNSVNISHLLYAYDTLSFCGVDRNQVLYLNLTLLIFEALSCLYINMLKSVIYPVNEVHNMEELAGILGCTIGTLPTTYKGLPLRGGGKFKSEAIWNGVTEKFEKRLASWQLQYISMGGKLTLINSVLDSNPTYYVTISDE</sequence>
<evidence type="ECO:0000313" key="2">
    <source>
        <dbReference type="RefSeq" id="XP_075096129.1"/>
    </source>
</evidence>
<dbReference type="RefSeq" id="XP_075096129.1">
    <property type="nucleotide sequence ID" value="XM_075240028.1"/>
</dbReference>
<keyword evidence="1" id="KW-1185">Reference proteome</keyword>
<dbReference type="Proteomes" id="UP000790787">
    <property type="component" value="Chromosome 20"/>
</dbReference>
<evidence type="ECO:0000313" key="1">
    <source>
        <dbReference type="Proteomes" id="UP000790787"/>
    </source>
</evidence>
<proteinExistence type="predicted"/>
<gene>
    <name evidence="2" type="primary">LOC142174235</name>
</gene>
<reference evidence="2" key="2">
    <citation type="submission" date="2025-08" db="UniProtKB">
        <authorList>
            <consortium name="RefSeq"/>
        </authorList>
    </citation>
    <scope>IDENTIFICATION</scope>
    <source>
        <tissue evidence="2">Leaf</tissue>
    </source>
</reference>